<proteinExistence type="predicted"/>
<dbReference type="InterPro" id="IPR024402">
    <property type="entry name" value="DUF2726"/>
</dbReference>
<evidence type="ECO:0000259" key="1">
    <source>
        <dbReference type="Pfam" id="PF10881"/>
    </source>
</evidence>
<dbReference type="EMBL" id="SLVJ01000004">
    <property type="protein sequence ID" value="TCM68780.1"/>
    <property type="molecule type" value="Genomic_DNA"/>
</dbReference>
<dbReference type="Pfam" id="PF10881">
    <property type="entry name" value="DUF2726"/>
    <property type="match status" value="1"/>
</dbReference>
<sequence length="179" mass="20379">MDVMMIASLLILCLVIFLGYSRLRRNQQKDSALRQKAVLSTTEQLMFSRLREVLPQTQVLAHVSFDALLTTKYLHTRRKYQKMVADFVLLDQDYRVIAVIAVADFNLMKRSKNAAFQDAMLEAAGYRVLRYVGVPDAAQLRVDFLYNLNTTLDGEHVAGQLLNNAQSYAERIAQSRAFG</sequence>
<comment type="caution">
    <text evidence="2">The sequence shown here is derived from an EMBL/GenBank/DDBJ whole genome shotgun (WGS) entry which is preliminary data.</text>
</comment>
<protein>
    <submittedName>
        <fullName evidence="2">Uncharacterized protein DUF2726</fullName>
    </submittedName>
</protein>
<dbReference type="AlphaFoldDB" id="A0A4R1Y180"/>
<dbReference type="Proteomes" id="UP000294963">
    <property type="component" value="Unassembled WGS sequence"/>
</dbReference>
<dbReference type="OrthoDB" id="6710820at2"/>
<keyword evidence="3" id="KW-1185">Reference proteome</keyword>
<name>A0A4R1Y180_ACICA</name>
<evidence type="ECO:0000313" key="3">
    <source>
        <dbReference type="Proteomes" id="UP000294963"/>
    </source>
</evidence>
<feature type="domain" description="DUF2726" evidence="1">
    <location>
        <begin position="36"/>
        <end position="134"/>
    </location>
</feature>
<accession>A0A4R1Y180</accession>
<gene>
    <name evidence="2" type="ORF">EC844_104156</name>
</gene>
<organism evidence="2 3">
    <name type="scientific">Acinetobacter calcoaceticus</name>
    <dbReference type="NCBI Taxonomy" id="471"/>
    <lineage>
        <taxon>Bacteria</taxon>
        <taxon>Pseudomonadati</taxon>
        <taxon>Pseudomonadota</taxon>
        <taxon>Gammaproteobacteria</taxon>
        <taxon>Moraxellales</taxon>
        <taxon>Moraxellaceae</taxon>
        <taxon>Acinetobacter</taxon>
        <taxon>Acinetobacter calcoaceticus/baumannii complex</taxon>
    </lineage>
</organism>
<reference evidence="2 3" key="1">
    <citation type="submission" date="2019-03" db="EMBL/GenBank/DDBJ databases">
        <title>Genomic analyses of the natural microbiome of Caenorhabditis elegans.</title>
        <authorList>
            <person name="Samuel B."/>
        </authorList>
    </citation>
    <scope>NUCLEOTIDE SEQUENCE [LARGE SCALE GENOMIC DNA]</scope>
    <source>
        <strain evidence="2 3">JUb89</strain>
    </source>
</reference>
<evidence type="ECO:0000313" key="2">
    <source>
        <dbReference type="EMBL" id="TCM68780.1"/>
    </source>
</evidence>